<dbReference type="GO" id="GO:0046872">
    <property type="term" value="F:metal ion binding"/>
    <property type="evidence" value="ECO:0007669"/>
    <property type="project" value="UniProtKB-KW"/>
</dbReference>
<dbReference type="NCBIfam" id="NF045485">
    <property type="entry name" value="FPPsyn"/>
    <property type="match status" value="1"/>
</dbReference>
<name>A0A4R8GR14_9FIRM</name>
<organism evidence="13 14">
    <name type="scientific">Orenia marismortui</name>
    <dbReference type="NCBI Taxonomy" id="46469"/>
    <lineage>
        <taxon>Bacteria</taxon>
        <taxon>Bacillati</taxon>
        <taxon>Bacillota</taxon>
        <taxon>Clostridia</taxon>
        <taxon>Halanaerobiales</taxon>
        <taxon>Halobacteroidaceae</taxon>
        <taxon>Orenia</taxon>
    </lineage>
</organism>
<keyword evidence="7" id="KW-0460">Magnesium</keyword>
<evidence type="ECO:0000256" key="2">
    <source>
        <dbReference type="ARBA" id="ARBA00006706"/>
    </source>
</evidence>
<dbReference type="PROSITE" id="PS00444">
    <property type="entry name" value="POLYPRENYL_SYNTHASE_2"/>
    <property type="match status" value="1"/>
</dbReference>
<dbReference type="SUPFAM" id="SSF48576">
    <property type="entry name" value="Terpenoid synthases"/>
    <property type="match status" value="1"/>
</dbReference>
<evidence type="ECO:0000256" key="9">
    <source>
        <dbReference type="ARBA" id="ARBA00032380"/>
    </source>
</evidence>
<dbReference type="InterPro" id="IPR008949">
    <property type="entry name" value="Isoprenoid_synthase_dom_sf"/>
</dbReference>
<dbReference type="STRING" id="926561.GCA_000379025_02838"/>
<dbReference type="RefSeq" id="WP_134118315.1">
    <property type="nucleotide sequence ID" value="NZ_SOEG01000031.1"/>
</dbReference>
<comment type="similarity">
    <text evidence="2 12">Belongs to the FPP/GGPP synthase family.</text>
</comment>
<evidence type="ECO:0000256" key="4">
    <source>
        <dbReference type="ARBA" id="ARBA00015100"/>
    </source>
</evidence>
<dbReference type="GO" id="GO:0004337">
    <property type="term" value="F:(2E,6E)-farnesyl diphosphate synthase activity"/>
    <property type="evidence" value="ECO:0007669"/>
    <property type="project" value="UniProtKB-EC"/>
</dbReference>
<keyword evidence="8" id="KW-0414">Isoprene biosynthesis</keyword>
<evidence type="ECO:0000256" key="12">
    <source>
        <dbReference type="RuleBase" id="RU004466"/>
    </source>
</evidence>
<protein>
    <recommendedName>
        <fullName evidence="4">Farnesyl diphosphate synthase</fullName>
        <ecNumber evidence="3">2.5.1.10</ecNumber>
    </recommendedName>
    <alternativeName>
        <fullName evidence="10">(2E,6E)-farnesyl diphosphate synthase</fullName>
    </alternativeName>
    <alternativeName>
        <fullName evidence="9">Geranyltranstransferase</fullName>
    </alternativeName>
</protein>
<evidence type="ECO:0000256" key="11">
    <source>
        <dbReference type="ARBA" id="ARBA00049399"/>
    </source>
</evidence>
<evidence type="ECO:0000313" key="14">
    <source>
        <dbReference type="Proteomes" id="UP000295832"/>
    </source>
</evidence>
<dbReference type="SFLD" id="SFLDS00005">
    <property type="entry name" value="Isoprenoid_Synthase_Type_I"/>
    <property type="match status" value="1"/>
</dbReference>
<comment type="caution">
    <text evidence="13">The sequence shown here is derived from an EMBL/GenBank/DDBJ whole genome shotgun (WGS) entry which is preliminary data.</text>
</comment>
<dbReference type="GO" id="GO:0016114">
    <property type="term" value="P:terpenoid biosynthetic process"/>
    <property type="evidence" value="ECO:0007669"/>
    <property type="project" value="UniProtKB-ARBA"/>
</dbReference>
<dbReference type="InterPro" id="IPR053378">
    <property type="entry name" value="Prenyl_diphosphate_synthase"/>
</dbReference>
<dbReference type="EC" id="2.5.1.10" evidence="3"/>
<evidence type="ECO:0000256" key="10">
    <source>
        <dbReference type="ARBA" id="ARBA00032873"/>
    </source>
</evidence>
<evidence type="ECO:0000313" key="13">
    <source>
        <dbReference type="EMBL" id="TDX48261.1"/>
    </source>
</evidence>
<dbReference type="Proteomes" id="UP000295832">
    <property type="component" value="Unassembled WGS sequence"/>
</dbReference>
<evidence type="ECO:0000256" key="8">
    <source>
        <dbReference type="ARBA" id="ARBA00023229"/>
    </source>
</evidence>
<keyword evidence="6" id="KW-0479">Metal-binding</keyword>
<accession>A0A4R8GR14</accession>
<gene>
    <name evidence="13" type="ORF">C7959_13128</name>
</gene>
<evidence type="ECO:0000256" key="7">
    <source>
        <dbReference type="ARBA" id="ARBA00022842"/>
    </source>
</evidence>
<proteinExistence type="inferred from homology"/>
<dbReference type="SFLD" id="SFLDG01017">
    <property type="entry name" value="Polyprenyl_Transferase_Like"/>
    <property type="match status" value="1"/>
</dbReference>
<dbReference type="AlphaFoldDB" id="A0A4R8GR14"/>
<keyword evidence="14" id="KW-1185">Reference proteome</keyword>
<dbReference type="GO" id="GO:0005737">
    <property type="term" value="C:cytoplasm"/>
    <property type="evidence" value="ECO:0007669"/>
    <property type="project" value="UniProtKB-ARBA"/>
</dbReference>
<evidence type="ECO:0000256" key="3">
    <source>
        <dbReference type="ARBA" id="ARBA00012439"/>
    </source>
</evidence>
<dbReference type="CDD" id="cd00685">
    <property type="entry name" value="Trans_IPPS_HT"/>
    <property type="match status" value="1"/>
</dbReference>
<evidence type="ECO:0000256" key="6">
    <source>
        <dbReference type="ARBA" id="ARBA00022723"/>
    </source>
</evidence>
<dbReference type="PROSITE" id="PS00723">
    <property type="entry name" value="POLYPRENYL_SYNTHASE_1"/>
    <property type="match status" value="1"/>
</dbReference>
<keyword evidence="5 12" id="KW-0808">Transferase</keyword>
<evidence type="ECO:0000256" key="5">
    <source>
        <dbReference type="ARBA" id="ARBA00022679"/>
    </source>
</evidence>
<dbReference type="InterPro" id="IPR000092">
    <property type="entry name" value="Polyprenyl_synt"/>
</dbReference>
<dbReference type="FunFam" id="1.10.600.10:FF:000001">
    <property type="entry name" value="Geranylgeranyl diphosphate synthase"/>
    <property type="match status" value="1"/>
</dbReference>
<evidence type="ECO:0000256" key="1">
    <source>
        <dbReference type="ARBA" id="ARBA00001946"/>
    </source>
</evidence>
<reference evidence="13 14" key="1">
    <citation type="submission" date="2019-03" db="EMBL/GenBank/DDBJ databases">
        <title>Subsurface microbial communities from deep shales in Ohio and West Virginia, USA.</title>
        <authorList>
            <person name="Wrighton K."/>
        </authorList>
    </citation>
    <scope>NUCLEOTIDE SEQUENCE [LARGE SCALE GENOMIC DNA]</scope>
    <source>
        <strain evidence="13 14">MSL 6dP</strain>
    </source>
</reference>
<dbReference type="Pfam" id="PF00348">
    <property type="entry name" value="polyprenyl_synt"/>
    <property type="match status" value="1"/>
</dbReference>
<comment type="catalytic activity">
    <reaction evidence="11">
        <text>isopentenyl diphosphate + (2E)-geranyl diphosphate = (2E,6E)-farnesyl diphosphate + diphosphate</text>
        <dbReference type="Rhea" id="RHEA:19361"/>
        <dbReference type="ChEBI" id="CHEBI:33019"/>
        <dbReference type="ChEBI" id="CHEBI:58057"/>
        <dbReference type="ChEBI" id="CHEBI:128769"/>
        <dbReference type="ChEBI" id="CHEBI:175763"/>
        <dbReference type="EC" id="2.5.1.10"/>
    </reaction>
</comment>
<dbReference type="InterPro" id="IPR033749">
    <property type="entry name" value="Polyprenyl_synt_CS"/>
</dbReference>
<dbReference type="PANTHER" id="PTHR43281">
    <property type="entry name" value="FARNESYL DIPHOSPHATE SYNTHASE"/>
    <property type="match status" value="1"/>
</dbReference>
<dbReference type="PANTHER" id="PTHR43281:SF1">
    <property type="entry name" value="FARNESYL DIPHOSPHATE SYNTHASE"/>
    <property type="match status" value="1"/>
</dbReference>
<sequence length="293" mass="32108">MNIKEFINCKSKVINKELDKHLPAEDIHPIQLNKSMRYSVLAGGKRLRPILALEAAKLIGGQEEDILPAACALELIHNYSLIHDDLPAMDDDDLRRGKPTNHKVFGEAMAILAGDALLTYAFEIMTKIDNVSAEQVLLAVKELAKASGSKGMVGGQVADILAEGHQIDSNELDYIHRHKTGALLKASVRIGAILSGANDEQLKALTTYAEEIGLGFQIVDDILDIEGDIEKIGKDVGSDLDRDKATFPAIYGLEESKKMASKTCKRAKEALNIFGEKAEVLLKLADYIIERDY</sequence>
<comment type="cofactor">
    <cofactor evidence="1">
        <name>Mg(2+)</name>
        <dbReference type="ChEBI" id="CHEBI:18420"/>
    </cofactor>
</comment>
<dbReference type="Gene3D" id="1.10.600.10">
    <property type="entry name" value="Farnesyl Diphosphate Synthase"/>
    <property type="match status" value="1"/>
</dbReference>
<dbReference type="EMBL" id="SOEG01000031">
    <property type="protein sequence ID" value="TDX48261.1"/>
    <property type="molecule type" value="Genomic_DNA"/>
</dbReference>